<accession>A0A182IUN7</accession>
<protein>
    <submittedName>
        <fullName evidence="1">Uncharacterized protein</fullName>
    </submittedName>
</protein>
<dbReference type="EnsemblMetazoa" id="AATE005816-RA">
    <property type="protein sequence ID" value="AATE005816-PA.1"/>
    <property type="gene ID" value="AATE005816"/>
</dbReference>
<reference evidence="1" key="1">
    <citation type="submission" date="2022-08" db="UniProtKB">
        <authorList>
            <consortium name="EnsemblMetazoa"/>
        </authorList>
    </citation>
    <scope>IDENTIFICATION</scope>
    <source>
        <strain evidence="1">EBRO</strain>
    </source>
</reference>
<organism evidence="1">
    <name type="scientific">Anopheles atroparvus</name>
    <name type="common">European mosquito</name>
    <dbReference type="NCBI Taxonomy" id="41427"/>
    <lineage>
        <taxon>Eukaryota</taxon>
        <taxon>Metazoa</taxon>
        <taxon>Ecdysozoa</taxon>
        <taxon>Arthropoda</taxon>
        <taxon>Hexapoda</taxon>
        <taxon>Insecta</taxon>
        <taxon>Pterygota</taxon>
        <taxon>Neoptera</taxon>
        <taxon>Endopterygota</taxon>
        <taxon>Diptera</taxon>
        <taxon>Nematocera</taxon>
        <taxon>Culicoidea</taxon>
        <taxon>Culicidae</taxon>
        <taxon>Anophelinae</taxon>
        <taxon>Anopheles</taxon>
    </lineage>
</organism>
<evidence type="ECO:0000313" key="1">
    <source>
        <dbReference type="EnsemblMetazoa" id="AATE005816-PA.1"/>
    </source>
</evidence>
<proteinExistence type="predicted"/>
<dbReference type="AlphaFoldDB" id="A0A182IUN7"/>
<name>A0A182IUN7_ANOAO</name>
<sequence length="196" mass="21994">MTNLNRSAYSKSLCTNVDADFKEIVSLLPVIHGEIVKARSILKQTNFRNINPNMAEMTTVPSEVADVMREAAQAAESNKFSEFCRTIYETCCKLTTTMERLNRVQYDVASQTAERAQPLEQLQGEVEYMDQAVYLLYTINLEFQRVLLAGNASYIHGLSHVGDQLSEMEGLKETLTRLLAVVSCTHFSNSSTVEPL</sequence>
<dbReference type="VEuPathDB" id="VectorBase:AATE005816"/>